<dbReference type="OrthoDB" id="6365775at2759"/>
<reference evidence="3 4" key="1">
    <citation type="submission" date="2018-10" db="EMBL/GenBank/DDBJ databases">
        <title>Genome assembly for a Yunnan-Guizhou Plateau 3E fish, Anabarilius grahami (Regan), and its evolutionary and genetic applications.</title>
        <authorList>
            <person name="Jiang W."/>
        </authorList>
    </citation>
    <scope>NUCLEOTIDE SEQUENCE [LARGE SCALE GENOMIC DNA]</scope>
    <source>
        <strain evidence="3">AG-KIZ</strain>
        <tissue evidence="3">Muscle</tissue>
    </source>
</reference>
<evidence type="ECO:0000256" key="1">
    <source>
        <dbReference type="SAM" id="MobiDB-lite"/>
    </source>
</evidence>
<keyword evidence="4" id="KW-1185">Reference proteome</keyword>
<keyword evidence="2" id="KW-0472">Membrane</keyword>
<dbReference type="Proteomes" id="UP000281406">
    <property type="component" value="Unassembled WGS sequence"/>
</dbReference>
<evidence type="ECO:0000313" key="3">
    <source>
        <dbReference type="EMBL" id="ROL49428.1"/>
    </source>
</evidence>
<name>A0A3N0YUQ4_ANAGA</name>
<comment type="caution">
    <text evidence="3">The sequence shown here is derived from an EMBL/GenBank/DDBJ whole genome shotgun (WGS) entry which is preliminary data.</text>
</comment>
<evidence type="ECO:0000313" key="4">
    <source>
        <dbReference type="Proteomes" id="UP000281406"/>
    </source>
</evidence>
<organism evidence="3 4">
    <name type="scientific">Anabarilius grahami</name>
    <name type="common">Kanglang fish</name>
    <name type="synonym">Barilius grahami</name>
    <dbReference type="NCBI Taxonomy" id="495550"/>
    <lineage>
        <taxon>Eukaryota</taxon>
        <taxon>Metazoa</taxon>
        <taxon>Chordata</taxon>
        <taxon>Craniata</taxon>
        <taxon>Vertebrata</taxon>
        <taxon>Euteleostomi</taxon>
        <taxon>Actinopterygii</taxon>
        <taxon>Neopterygii</taxon>
        <taxon>Teleostei</taxon>
        <taxon>Ostariophysi</taxon>
        <taxon>Cypriniformes</taxon>
        <taxon>Xenocyprididae</taxon>
        <taxon>Xenocypridinae</taxon>
        <taxon>Xenocypridinae incertae sedis</taxon>
        <taxon>Anabarilius</taxon>
    </lineage>
</organism>
<evidence type="ECO:0000256" key="2">
    <source>
        <dbReference type="SAM" id="Phobius"/>
    </source>
</evidence>
<feature type="transmembrane region" description="Helical" evidence="2">
    <location>
        <begin position="104"/>
        <end position="131"/>
    </location>
</feature>
<dbReference type="EMBL" id="RJVU01026577">
    <property type="protein sequence ID" value="ROL49428.1"/>
    <property type="molecule type" value="Genomic_DNA"/>
</dbReference>
<keyword evidence="2" id="KW-1133">Transmembrane helix</keyword>
<dbReference type="AlphaFoldDB" id="A0A3N0YUQ4"/>
<proteinExistence type="predicted"/>
<keyword evidence="2" id="KW-0812">Transmembrane</keyword>
<gene>
    <name evidence="3" type="ORF">DPX16_15754</name>
</gene>
<sequence length="211" mass="23809">MQSCLEEHQGQSLFTSSLRRPESISPPEPASEPMQMDNTQLTQAERQRRLTQRFQCSPRLRVSWQLHLWYPLPPIKLKTTVTPSTFQIHSITGKPLSRRRAVPVWALSLPLPAIVMISVGIYMIVLAAVLWCHHCLKAKCDPQCSDCCAGFSPCEYCLVCAQSCDCRPPSLQSCLDYSCPSPNCAMWDCACTCQPPECDSINCFCFEIKFK</sequence>
<feature type="region of interest" description="Disordered" evidence="1">
    <location>
        <begin position="1"/>
        <end position="37"/>
    </location>
</feature>
<accession>A0A3N0YUQ4</accession>
<protein>
    <submittedName>
        <fullName evidence="3">Uncharacterized protein</fullName>
    </submittedName>
</protein>